<dbReference type="Proteomes" id="UP000308652">
    <property type="component" value="Unassembled WGS sequence"/>
</dbReference>
<sequence length="115" mass="12458">MSQKISTQPEHSENMGIVDGRPEGRQPDPAKVTVDTYVDPDASASEPFQRSAEFNGATSKDVHDHYGHPGSGITSQSRKREPVGISQWGPPSEKEKVLSRATRPNETETGGSKRG</sequence>
<evidence type="ECO:0000256" key="1">
    <source>
        <dbReference type="SAM" id="MobiDB-lite"/>
    </source>
</evidence>
<reference evidence="2 3" key="1">
    <citation type="journal article" date="2019" name="Nat. Ecol. Evol.">
        <title>Megaphylogeny resolves global patterns of mushroom evolution.</title>
        <authorList>
            <person name="Varga T."/>
            <person name="Krizsan K."/>
            <person name="Foldi C."/>
            <person name="Dima B."/>
            <person name="Sanchez-Garcia M."/>
            <person name="Sanchez-Ramirez S."/>
            <person name="Szollosi G.J."/>
            <person name="Szarkandi J.G."/>
            <person name="Papp V."/>
            <person name="Albert L."/>
            <person name="Andreopoulos W."/>
            <person name="Angelini C."/>
            <person name="Antonin V."/>
            <person name="Barry K.W."/>
            <person name="Bougher N.L."/>
            <person name="Buchanan P."/>
            <person name="Buyck B."/>
            <person name="Bense V."/>
            <person name="Catcheside P."/>
            <person name="Chovatia M."/>
            <person name="Cooper J."/>
            <person name="Damon W."/>
            <person name="Desjardin D."/>
            <person name="Finy P."/>
            <person name="Geml J."/>
            <person name="Haridas S."/>
            <person name="Hughes K."/>
            <person name="Justo A."/>
            <person name="Karasinski D."/>
            <person name="Kautmanova I."/>
            <person name="Kiss B."/>
            <person name="Kocsube S."/>
            <person name="Kotiranta H."/>
            <person name="LaButti K.M."/>
            <person name="Lechner B.E."/>
            <person name="Liimatainen K."/>
            <person name="Lipzen A."/>
            <person name="Lukacs Z."/>
            <person name="Mihaltcheva S."/>
            <person name="Morgado L.N."/>
            <person name="Niskanen T."/>
            <person name="Noordeloos M.E."/>
            <person name="Ohm R.A."/>
            <person name="Ortiz-Santana B."/>
            <person name="Ovrebo C."/>
            <person name="Racz N."/>
            <person name="Riley R."/>
            <person name="Savchenko A."/>
            <person name="Shiryaev A."/>
            <person name="Soop K."/>
            <person name="Spirin V."/>
            <person name="Szebenyi C."/>
            <person name="Tomsovsky M."/>
            <person name="Tulloss R.E."/>
            <person name="Uehling J."/>
            <person name="Grigoriev I.V."/>
            <person name="Vagvolgyi C."/>
            <person name="Papp T."/>
            <person name="Martin F.M."/>
            <person name="Miettinen O."/>
            <person name="Hibbett D.S."/>
            <person name="Nagy L.G."/>
        </authorList>
    </citation>
    <scope>NUCLEOTIDE SEQUENCE [LARGE SCALE GENOMIC DNA]</scope>
    <source>
        <strain evidence="2 3">CBS 166.37</strain>
    </source>
</reference>
<accession>A0A5C3M1A3</accession>
<protein>
    <submittedName>
        <fullName evidence="2">Uncharacterized protein</fullName>
    </submittedName>
</protein>
<evidence type="ECO:0000313" key="3">
    <source>
        <dbReference type="Proteomes" id="UP000308652"/>
    </source>
</evidence>
<name>A0A5C3M1A3_9AGAR</name>
<feature type="compositionally biased region" description="Basic and acidic residues" evidence="1">
    <location>
        <begin position="92"/>
        <end position="106"/>
    </location>
</feature>
<proteinExistence type="predicted"/>
<dbReference type="AlphaFoldDB" id="A0A5C3M1A3"/>
<evidence type="ECO:0000313" key="2">
    <source>
        <dbReference type="EMBL" id="TFK38970.1"/>
    </source>
</evidence>
<organism evidence="2 3">
    <name type="scientific">Crucibulum laeve</name>
    <dbReference type="NCBI Taxonomy" id="68775"/>
    <lineage>
        <taxon>Eukaryota</taxon>
        <taxon>Fungi</taxon>
        <taxon>Dikarya</taxon>
        <taxon>Basidiomycota</taxon>
        <taxon>Agaricomycotina</taxon>
        <taxon>Agaricomycetes</taxon>
        <taxon>Agaricomycetidae</taxon>
        <taxon>Agaricales</taxon>
        <taxon>Agaricineae</taxon>
        <taxon>Nidulariaceae</taxon>
        <taxon>Crucibulum</taxon>
    </lineage>
</organism>
<gene>
    <name evidence="2" type="ORF">BDQ12DRAFT_604550</name>
</gene>
<dbReference type="EMBL" id="ML213601">
    <property type="protein sequence ID" value="TFK38970.1"/>
    <property type="molecule type" value="Genomic_DNA"/>
</dbReference>
<dbReference type="OrthoDB" id="3260716at2759"/>
<feature type="region of interest" description="Disordered" evidence="1">
    <location>
        <begin position="1"/>
        <end position="115"/>
    </location>
</feature>
<keyword evidence="3" id="KW-1185">Reference proteome</keyword>